<accession>A0A1E3ABU9</accession>
<dbReference type="EMBL" id="MCGH01000002">
    <property type="protein sequence ID" value="ODM05646.1"/>
    <property type="molecule type" value="Genomic_DNA"/>
</dbReference>
<feature type="domain" description="Carrier" evidence="1">
    <location>
        <begin position="1"/>
        <end position="79"/>
    </location>
</feature>
<protein>
    <submittedName>
        <fullName evidence="2">Acyl carrier protein</fullName>
    </submittedName>
</protein>
<organism evidence="2 3">
    <name type="scientific">Eisenbergiella tayi</name>
    <dbReference type="NCBI Taxonomy" id="1432052"/>
    <lineage>
        <taxon>Bacteria</taxon>
        <taxon>Bacillati</taxon>
        <taxon>Bacillota</taxon>
        <taxon>Clostridia</taxon>
        <taxon>Lachnospirales</taxon>
        <taxon>Lachnospiraceae</taxon>
        <taxon>Eisenbergiella</taxon>
    </lineage>
</organism>
<name>A0A1E3ABU9_9FIRM</name>
<reference evidence="2 3" key="1">
    <citation type="submission" date="2016-07" db="EMBL/GenBank/DDBJ databases">
        <title>Characterization of isolates of Eisenbergiella tayi derived from blood cultures, using whole genome sequencing.</title>
        <authorList>
            <person name="Burdz T."/>
            <person name="Wiebe D."/>
            <person name="Huynh C."/>
            <person name="Bernard K."/>
        </authorList>
    </citation>
    <scope>NUCLEOTIDE SEQUENCE [LARGE SCALE GENOMIC DNA]</scope>
    <source>
        <strain evidence="2 3">NML 110608</strain>
    </source>
</reference>
<evidence type="ECO:0000259" key="1">
    <source>
        <dbReference type="PROSITE" id="PS50075"/>
    </source>
</evidence>
<dbReference type="Proteomes" id="UP000094067">
    <property type="component" value="Unassembled WGS sequence"/>
</dbReference>
<evidence type="ECO:0000313" key="3">
    <source>
        <dbReference type="Proteomes" id="UP000094067"/>
    </source>
</evidence>
<dbReference type="InterPro" id="IPR036736">
    <property type="entry name" value="ACP-like_sf"/>
</dbReference>
<dbReference type="AlphaFoldDB" id="A0A1E3ABU9"/>
<proteinExistence type="predicted"/>
<dbReference type="SUPFAM" id="SSF47336">
    <property type="entry name" value="ACP-like"/>
    <property type="match status" value="1"/>
</dbReference>
<dbReference type="PATRIC" id="fig|1432052.4.peg.1720"/>
<gene>
    <name evidence="2" type="primary">acpP_2</name>
    <name evidence="2" type="ORF">BEI61_01535</name>
</gene>
<dbReference type="PROSITE" id="PS50075">
    <property type="entry name" value="CARRIER"/>
    <property type="match status" value="1"/>
</dbReference>
<sequence>MTREQTFEKLNEVFRDVFDDDSICVTDTTTSDDIEDWDSLEHINLIAAVEQEFGMKFNMGQVVTMKNVGEMADIIMSQLPE</sequence>
<evidence type="ECO:0000313" key="2">
    <source>
        <dbReference type="EMBL" id="ODM05646.1"/>
    </source>
</evidence>
<comment type="caution">
    <text evidence="2">The sequence shown here is derived from an EMBL/GenBank/DDBJ whole genome shotgun (WGS) entry which is preliminary data.</text>
</comment>
<dbReference type="InterPro" id="IPR009081">
    <property type="entry name" value="PP-bd_ACP"/>
</dbReference>
<dbReference type="Pfam" id="PF00550">
    <property type="entry name" value="PP-binding"/>
    <property type="match status" value="1"/>
</dbReference>
<dbReference type="Gene3D" id="1.10.1200.10">
    <property type="entry name" value="ACP-like"/>
    <property type="match status" value="1"/>
</dbReference>
<dbReference type="RefSeq" id="WP_069153369.1">
    <property type="nucleotide sequence ID" value="NZ_BAABXS010000004.1"/>
</dbReference>